<dbReference type="Proteomes" id="UP000612680">
    <property type="component" value="Chromosome"/>
</dbReference>
<evidence type="ECO:0000313" key="2">
    <source>
        <dbReference type="EMBL" id="QRR03084.1"/>
    </source>
</evidence>
<evidence type="ECO:0000256" key="1">
    <source>
        <dbReference type="SAM" id="Phobius"/>
    </source>
</evidence>
<dbReference type="EMBL" id="CP056775">
    <property type="protein sequence ID" value="QRR03084.1"/>
    <property type="molecule type" value="Genomic_DNA"/>
</dbReference>
<proteinExistence type="predicted"/>
<keyword evidence="3" id="KW-1185">Reference proteome</keyword>
<keyword evidence="1" id="KW-1133">Transmembrane helix</keyword>
<keyword evidence="1" id="KW-0472">Membrane</keyword>
<protein>
    <submittedName>
        <fullName evidence="2">Uncharacterized protein</fullName>
    </submittedName>
</protein>
<dbReference type="RefSeq" id="WP_204658679.1">
    <property type="nucleotide sequence ID" value="NZ_CP056775.1"/>
</dbReference>
<organism evidence="2 3">
    <name type="scientific">Dyadobacter sandarakinus</name>
    <dbReference type="NCBI Taxonomy" id="2747268"/>
    <lineage>
        <taxon>Bacteria</taxon>
        <taxon>Pseudomonadati</taxon>
        <taxon>Bacteroidota</taxon>
        <taxon>Cytophagia</taxon>
        <taxon>Cytophagales</taxon>
        <taxon>Spirosomataceae</taxon>
        <taxon>Dyadobacter</taxon>
    </lineage>
</organism>
<name>A0ABX7IAF0_9BACT</name>
<sequence>MQSDYDRVTNIEKWKTNILYLSTIITLSLTIDEKYEFSKRSDVLLDYVNWLIGINSIFVFVYVWMEIQGNLIFSKAERNRTLQYVDNSFDTNFAGKKLDNYFTQDKLSPGFYKFSVNCFENTFHTFNIVKQMQLKTYAKAAVIFAVFMFSATVGEKGMARYLIESILPLSLIQQAIKLAIFVTRLDNLLEVFSTFFSSLRGKDFTDREPEALKNVITYETILAWASIPLDSKVFTKMRDELADEWSQLKISFSIE</sequence>
<keyword evidence="1" id="KW-0812">Transmembrane</keyword>
<gene>
    <name evidence="2" type="ORF">HWI92_20295</name>
</gene>
<feature type="transmembrane region" description="Helical" evidence="1">
    <location>
        <begin position="47"/>
        <end position="65"/>
    </location>
</feature>
<accession>A0ABX7IAF0</accession>
<reference evidence="2 3" key="1">
    <citation type="submission" date="2020-06" db="EMBL/GenBank/DDBJ databases">
        <title>Dyadobacter sandarakinus sp. nov., isolated from the soil of the Arctic Yellow River Station.</title>
        <authorList>
            <person name="Zhang Y."/>
            <person name="Peng F."/>
        </authorList>
    </citation>
    <scope>NUCLEOTIDE SEQUENCE [LARGE SCALE GENOMIC DNA]</scope>
    <source>
        <strain evidence="2 3">Q3-56</strain>
    </source>
</reference>
<evidence type="ECO:0000313" key="3">
    <source>
        <dbReference type="Proteomes" id="UP000612680"/>
    </source>
</evidence>